<dbReference type="EMBL" id="SUNJ01004330">
    <property type="protein sequence ID" value="TPP64517.1"/>
    <property type="molecule type" value="Genomic_DNA"/>
</dbReference>
<dbReference type="STRING" id="46835.A0A504Z1X1"/>
<evidence type="ECO:0000256" key="7">
    <source>
        <dbReference type="ARBA" id="ARBA00047899"/>
    </source>
</evidence>
<dbReference type="PANTHER" id="PTHR24356">
    <property type="entry name" value="SERINE/THREONINE-PROTEIN KINASE"/>
    <property type="match status" value="1"/>
</dbReference>
<feature type="region of interest" description="Disordered" evidence="9">
    <location>
        <begin position="44"/>
        <end position="93"/>
    </location>
</feature>
<dbReference type="GO" id="GO:0046620">
    <property type="term" value="P:regulation of organ growth"/>
    <property type="evidence" value="ECO:0007669"/>
    <property type="project" value="TreeGrafter"/>
</dbReference>
<evidence type="ECO:0000313" key="12">
    <source>
        <dbReference type="Proteomes" id="UP000316759"/>
    </source>
</evidence>
<feature type="domain" description="Protein kinase" evidence="10">
    <location>
        <begin position="1"/>
        <end position="197"/>
    </location>
</feature>
<keyword evidence="4" id="KW-0547">Nucleotide-binding</keyword>
<evidence type="ECO:0000256" key="4">
    <source>
        <dbReference type="ARBA" id="ARBA00022741"/>
    </source>
</evidence>
<reference evidence="11 12" key="1">
    <citation type="submission" date="2019-04" db="EMBL/GenBank/DDBJ databases">
        <title>Annotation for the trematode Fasciola gigantica.</title>
        <authorList>
            <person name="Choi Y.-J."/>
        </authorList>
    </citation>
    <scope>NUCLEOTIDE SEQUENCE [LARGE SCALE GENOMIC DNA]</scope>
    <source>
        <strain evidence="11">Uganda_cow_1</strain>
    </source>
</reference>
<keyword evidence="3" id="KW-0808">Transferase</keyword>
<name>A0A504Z1X1_FASGI</name>
<dbReference type="SUPFAM" id="SSF56112">
    <property type="entry name" value="Protein kinase-like (PK-like)"/>
    <property type="match status" value="1"/>
</dbReference>
<dbReference type="PROSITE" id="PS50011">
    <property type="entry name" value="PROTEIN_KINASE_DOM"/>
    <property type="match status" value="1"/>
</dbReference>
<feature type="compositionally biased region" description="Basic and acidic residues" evidence="9">
    <location>
        <begin position="73"/>
        <end position="93"/>
    </location>
</feature>
<evidence type="ECO:0000256" key="5">
    <source>
        <dbReference type="ARBA" id="ARBA00022777"/>
    </source>
</evidence>
<dbReference type="GO" id="GO:0035329">
    <property type="term" value="P:hippo signaling"/>
    <property type="evidence" value="ECO:0007669"/>
    <property type="project" value="TreeGrafter"/>
</dbReference>
<comment type="catalytic activity">
    <reaction evidence="7">
        <text>L-threonyl-[protein] + ATP = O-phospho-L-threonyl-[protein] + ADP + H(+)</text>
        <dbReference type="Rhea" id="RHEA:46608"/>
        <dbReference type="Rhea" id="RHEA-COMP:11060"/>
        <dbReference type="Rhea" id="RHEA-COMP:11605"/>
        <dbReference type="ChEBI" id="CHEBI:15378"/>
        <dbReference type="ChEBI" id="CHEBI:30013"/>
        <dbReference type="ChEBI" id="CHEBI:30616"/>
        <dbReference type="ChEBI" id="CHEBI:61977"/>
        <dbReference type="ChEBI" id="CHEBI:456216"/>
        <dbReference type="EC" id="2.7.11.1"/>
    </reaction>
</comment>
<keyword evidence="6" id="KW-0067">ATP-binding</keyword>
<keyword evidence="5 11" id="KW-0418">Kinase</keyword>
<organism evidence="11 12">
    <name type="scientific">Fasciola gigantica</name>
    <name type="common">Giant liver fluke</name>
    <dbReference type="NCBI Taxonomy" id="46835"/>
    <lineage>
        <taxon>Eukaryota</taxon>
        <taxon>Metazoa</taxon>
        <taxon>Spiralia</taxon>
        <taxon>Lophotrochozoa</taxon>
        <taxon>Platyhelminthes</taxon>
        <taxon>Trematoda</taxon>
        <taxon>Digenea</taxon>
        <taxon>Plagiorchiida</taxon>
        <taxon>Echinostomata</taxon>
        <taxon>Echinostomatoidea</taxon>
        <taxon>Fasciolidae</taxon>
        <taxon>Fasciola</taxon>
    </lineage>
</organism>
<feature type="non-terminal residue" evidence="11">
    <location>
        <position position="1"/>
    </location>
</feature>
<evidence type="ECO:0000313" key="11">
    <source>
        <dbReference type="EMBL" id="TPP64517.1"/>
    </source>
</evidence>
<dbReference type="InterPro" id="IPR000719">
    <property type="entry name" value="Prot_kinase_dom"/>
</dbReference>
<evidence type="ECO:0000256" key="6">
    <source>
        <dbReference type="ARBA" id="ARBA00022840"/>
    </source>
</evidence>
<evidence type="ECO:0000259" key="10">
    <source>
        <dbReference type="PROSITE" id="PS50011"/>
    </source>
</evidence>
<dbReference type="GO" id="GO:0004674">
    <property type="term" value="F:protein serine/threonine kinase activity"/>
    <property type="evidence" value="ECO:0007669"/>
    <property type="project" value="UniProtKB-KW"/>
</dbReference>
<evidence type="ECO:0000256" key="2">
    <source>
        <dbReference type="ARBA" id="ARBA00022527"/>
    </source>
</evidence>
<dbReference type="Proteomes" id="UP000316759">
    <property type="component" value="Unassembled WGS sequence"/>
</dbReference>
<dbReference type="GO" id="GO:0043065">
    <property type="term" value="P:positive regulation of apoptotic process"/>
    <property type="evidence" value="ECO:0007669"/>
    <property type="project" value="TreeGrafter"/>
</dbReference>
<evidence type="ECO:0000256" key="9">
    <source>
        <dbReference type="SAM" id="MobiDB-lite"/>
    </source>
</evidence>
<dbReference type="PANTHER" id="PTHR24356:SF418">
    <property type="entry name" value="SERINE_THREONINE-PROTEIN KINASE WARTS"/>
    <property type="match status" value="1"/>
</dbReference>
<comment type="caution">
    <text evidence="11">The sequence shown here is derived from an EMBL/GenBank/DDBJ whole genome shotgun (WGS) entry which is preliminary data.</text>
</comment>
<dbReference type="GO" id="GO:0005524">
    <property type="term" value="F:ATP binding"/>
    <property type="evidence" value="ECO:0007669"/>
    <property type="project" value="UniProtKB-KW"/>
</dbReference>
<evidence type="ECO:0000256" key="1">
    <source>
        <dbReference type="ARBA" id="ARBA00012513"/>
    </source>
</evidence>
<dbReference type="InterPro" id="IPR050236">
    <property type="entry name" value="Ser_Thr_kinase_AGC"/>
</dbReference>
<protein>
    <recommendedName>
        <fullName evidence="1">non-specific serine/threonine protein kinase</fullName>
        <ecNumber evidence="1">2.7.11.1</ecNumber>
    </recommendedName>
</protein>
<sequence>DIKPDNILITREGHIKLTDFGLCTGFRWTHSSKYWDLDFSISSSSPRSARTQQINNDSPTVPGEKTGGGTQLEIEKGRPSESDDDGKLISEEKTHEVENVVECEEDDDAVDNSEIDVSDEKSESIGKLLRVKDLRQTGVCNRNQHGTLEQKQKTLERRRNSFANRRCAQSLVGTPNYIAPEILRRQDVTDISKFFVK</sequence>
<proteinExistence type="predicted"/>
<feature type="compositionally biased region" description="Polar residues" evidence="9">
    <location>
        <begin position="49"/>
        <end position="59"/>
    </location>
</feature>
<evidence type="ECO:0000256" key="8">
    <source>
        <dbReference type="ARBA" id="ARBA00048679"/>
    </source>
</evidence>
<dbReference type="AlphaFoldDB" id="A0A504Z1X1"/>
<accession>A0A504Z1X1</accession>
<comment type="catalytic activity">
    <reaction evidence="8">
        <text>L-seryl-[protein] + ATP = O-phospho-L-seryl-[protein] + ADP + H(+)</text>
        <dbReference type="Rhea" id="RHEA:17989"/>
        <dbReference type="Rhea" id="RHEA-COMP:9863"/>
        <dbReference type="Rhea" id="RHEA-COMP:11604"/>
        <dbReference type="ChEBI" id="CHEBI:15378"/>
        <dbReference type="ChEBI" id="CHEBI:29999"/>
        <dbReference type="ChEBI" id="CHEBI:30616"/>
        <dbReference type="ChEBI" id="CHEBI:83421"/>
        <dbReference type="ChEBI" id="CHEBI:456216"/>
        <dbReference type="EC" id="2.7.11.1"/>
    </reaction>
</comment>
<dbReference type="EC" id="2.7.11.1" evidence="1"/>
<keyword evidence="2" id="KW-0723">Serine/threonine-protein kinase</keyword>
<dbReference type="InterPro" id="IPR011009">
    <property type="entry name" value="Kinase-like_dom_sf"/>
</dbReference>
<gene>
    <name evidence="11" type="ORF">FGIG_12408</name>
</gene>
<dbReference type="GO" id="GO:0000082">
    <property type="term" value="P:G1/S transition of mitotic cell cycle"/>
    <property type="evidence" value="ECO:0007669"/>
    <property type="project" value="TreeGrafter"/>
</dbReference>
<keyword evidence="12" id="KW-1185">Reference proteome</keyword>
<dbReference type="OrthoDB" id="3638488at2759"/>
<evidence type="ECO:0000256" key="3">
    <source>
        <dbReference type="ARBA" id="ARBA00022679"/>
    </source>
</evidence>
<dbReference type="Gene3D" id="1.10.510.10">
    <property type="entry name" value="Transferase(Phosphotransferase) domain 1"/>
    <property type="match status" value="1"/>
</dbReference>